<dbReference type="OrthoDB" id="9807753at2"/>
<proteinExistence type="inferred from homology"/>
<organism evidence="9 10">
    <name type="scientific">Roseivirga pacifica</name>
    <dbReference type="NCBI Taxonomy" id="1267423"/>
    <lineage>
        <taxon>Bacteria</taxon>
        <taxon>Pseudomonadati</taxon>
        <taxon>Bacteroidota</taxon>
        <taxon>Cytophagia</taxon>
        <taxon>Cytophagales</taxon>
        <taxon>Roseivirgaceae</taxon>
        <taxon>Roseivirga</taxon>
    </lineage>
</organism>
<dbReference type="InterPro" id="IPR007159">
    <property type="entry name" value="SpoVT-AbrB_dom"/>
</dbReference>
<dbReference type="InterPro" id="IPR020603">
    <property type="entry name" value="MraZ_dom"/>
</dbReference>
<dbReference type="GO" id="GO:0000976">
    <property type="term" value="F:transcription cis-regulatory region binding"/>
    <property type="evidence" value="ECO:0007669"/>
    <property type="project" value="TreeGrafter"/>
</dbReference>
<dbReference type="CDD" id="cd16321">
    <property type="entry name" value="MraZ_C"/>
    <property type="match status" value="1"/>
</dbReference>
<evidence type="ECO:0000313" key="10">
    <source>
        <dbReference type="Proteomes" id="UP000199437"/>
    </source>
</evidence>
<dbReference type="SUPFAM" id="SSF89447">
    <property type="entry name" value="AbrB/MazE/MraZ-like"/>
    <property type="match status" value="1"/>
</dbReference>
<comment type="similarity">
    <text evidence="7">Belongs to the MraZ family.</text>
</comment>
<dbReference type="HAMAP" id="MF_01008">
    <property type="entry name" value="MraZ"/>
    <property type="match status" value="1"/>
</dbReference>
<sequence>MAFFTGEYDCKLDAKGRLALPAKVKGALPEVSANELVLRRGFEPCLVLYPMLEYKKIINRVRSLSEFNEDYRRFQRSFFRGNVEMELDGSGRINIPKRMMDFANLEKEVVVVGLGNRVEIWNPEMYEENLINDVSEYSKLAEKYLAED</sequence>
<keyword evidence="10" id="KW-1185">Reference proteome</keyword>
<dbReference type="GO" id="GO:0005737">
    <property type="term" value="C:cytoplasm"/>
    <property type="evidence" value="ECO:0007669"/>
    <property type="project" value="UniProtKB-UniRule"/>
</dbReference>
<dbReference type="CDD" id="cd16320">
    <property type="entry name" value="MraZ_N"/>
    <property type="match status" value="1"/>
</dbReference>
<protein>
    <recommendedName>
        <fullName evidence="1 7">Transcriptional regulator MraZ</fullName>
    </recommendedName>
</protein>
<dbReference type="InterPro" id="IPR035644">
    <property type="entry name" value="MraZ_C"/>
</dbReference>
<keyword evidence="2 7" id="KW-0963">Cytoplasm</keyword>
<evidence type="ECO:0000259" key="8">
    <source>
        <dbReference type="PROSITE" id="PS51740"/>
    </source>
</evidence>
<dbReference type="GO" id="GO:2000143">
    <property type="term" value="P:negative regulation of DNA-templated transcription initiation"/>
    <property type="evidence" value="ECO:0007669"/>
    <property type="project" value="TreeGrafter"/>
</dbReference>
<name>A0A1I0RNP6_9BACT</name>
<evidence type="ECO:0000256" key="2">
    <source>
        <dbReference type="ARBA" id="ARBA00022490"/>
    </source>
</evidence>
<keyword evidence="4 7" id="KW-0805">Transcription regulation</keyword>
<comment type="subcellular location">
    <subcellularLocation>
        <location evidence="7">Cytoplasm</location>
        <location evidence="7">Nucleoid</location>
    </subcellularLocation>
</comment>
<dbReference type="PANTHER" id="PTHR34701:SF1">
    <property type="entry name" value="TRANSCRIPTIONAL REGULATOR MRAZ"/>
    <property type="match status" value="1"/>
</dbReference>
<gene>
    <name evidence="7" type="primary">mraZ</name>
    <name evidence="9" type="ORF">SAMN05216290_3908</name>
</gene>
<dbReference type="RefSeq" id="WP_090261016.1">
    <property type="nucleotide sequence ID" value="NZ_FOIR01000005.1"/>
</dbReference>
<feature type="domain" description="SpoVT-AbrB" evidence="8">
    <location>
        <begin position="7"/>
        <end position="53"/>
    </location>
</feature>
<evidence type="ECO:0000256" key="5">
    <source>
        <dbReference type="ARBA" id="ARBA00023125"/>
    </source>
</evidence>
<evidence type="ECO:0000256" key="7">
    <source>
        <dbReference type="HAMAP-Rule" id="MF_01008"/>
    </source>
</evidence>
<dbReference type="InterPro" id="IPR038619">
    <property type="entry name" value="MraZ_sf"/>
</dbReference>
<feature type="domain" description="SpoVT-AbrB" evidence="8">
    <location>
        <begin position="82"/>
        <end position="125"/>
    </location>
</feature>
<accession>A0A1I0RNP6</accession>
<evidence type="ECO:0000313" key="9">
    <source>
        <dbReference type="EMBL" id="SEW42958.1"/>
    </source>
</evidence>
<dbReference type="Proteomes" id="UP000199437">
    <property type="component" value="Unassembled WGS sequence"/>
</dbReference>
<dbReference type="InterPro" id="IPR003444">
    <property type="entry name" value="MraZ"/>
</dbReference>
<evidence type="ECO:0000256" key="4">
    <source>
        <dbReference type="ARBA" id="ARBA00023015"/>
    </source>
</evidence>
<dbReference type="NCBIfam" id="TIGR00242">
    <property type="entry name" value="division/cell wall cluster transcriptional repressor MraZ"/>
    <property type="match status" value="1"/>
</dbReference>
<dbReference type="PANTHER" id="PTHR34701">
    <property type="entry name" value="TRANSCRIPTIONAL REGULATOR MRAZ"/>
    <property type="match status" value="1"/>
</dbReference>
<reference evidence="10" key="1">
    <citation type="submission" date="2016-10" db="EMBL/GenBank/DDBJ databases">
        <authorList>
            <person name="Varghese N."/>
            <person name="Submissions S."/>
        </authorList>
    </citation>
    <scope>NUCLEOTIDE SEQUENCE [LARGE SCALE GENOMIC DNA]</scope>
    <source>
        <strain evidence="10">CGMCC 1.12402</strain>
    </source>
</reference>
<comment type="subunit">
    <text evidence="7">Forms oligomers.</text>
</comment>
<evidence type="ECO:0000256" key="1">
    <source>
        <dbReference type="ARBA" id="ARBA00013860"/>
    </source>
</evidence>
<dbReference type="InterPro" id="IPR037914">
    <property type="entry name" value="SpoVT-AbrB_sf"/>
</dbReference>
<dbReference type="GeneID" id="99988574"/>
<evidence type="ECO:0000256" key="6">
    <source>
        <dbReference type="ARBA" id="ARBA00023163"/>
    </source>
</evidence>
<dbReference type="GO" id="GO:0009295">
    <property type="term" value="C:nucleoid"/>
    <property type="evidence" value="ECO:0007669"/>
    <property type="project" value="UniProtKB-SubCell"/>
</dbReference>
<dbReference type="Pfam" id="PF02381">
    <property type="entry name" value="MraZ"/>
    <property type="match status" value="2"/>
</dbReference>
<dbReference type="GO" id="GO:0003700">
    <property type="term" value="F:DNA-binding transcription factor activity"/>
    <property type="evidence" value="ECO:0007669"/>
    <property type="project" value="UniProtKB-UniRule"/>
</dbReference>
<dbReference type="EMBL" id="FOIR01000005">
    <property type="protein sequence ID" value="SEW42958.1"/>
    <property type="molecule type" value="Genomic_DNA"/>
</dbReference>
<keyword evidence="6 7" id="KW-0804">Transcription</keyword>
<dbReference type="PROSITE" id="PS51740">
    <property type="entry name" value="SPOVT_ABRB"/>
    <property type="match status" value="2"/>
</dbReference>
<dbReference type="AlphaFoldDB" id="A0A1I0RNP6"/>
<evidence type="ECO:0000256" key="3">
    <source>
        <dbReference type="ARBA" id="ARBA00022737"/>
    </source>
</evidence>
<keyword evidence="3" id="KW-0677">Repeat</keyword>
<dbReference type="InterPro" id="IPR035642">
    <property type="entry name" value="MraZ_N"/>
</dbReference>
<keyword evidence="5 7" id="KW-0238">DNA-binding</keyword>
<dbReference type="STRING" id="1267423.SAMN05216290_3908"/>
<dbReference type="Gene3D" id="3.40.1550.20">
    <property type="entry name" value="Transcriptional regulator MraZ domain"/>
    <property type="match status" value="1"/>
</dbReference>